<dbReference type="Gene3D" id="1.10.45.10">
    <property type="entry name" value="Vanillyl-alcohol Oxidase, Chain A, domain 4"/>
    <property type="match status" value="1"/>
</dbReference>
<comment type="similarity">
    <text evidence="2">Belongs to the FAD-binding oxidoreductase/transferase type 4 family.</text>
</comment>
<dbReference type="InterPro" id="IPR006094">
    <property type="entry name" value="Oxid_FAD_bind_N"/>
</dbReference>
<keyword evidence="4" id="KW-0274">FAD</keyword>
<dbReference type="Gene3D" id="3.30.70.2740">
    <property type="match status" value="1"/>
</dbReference>
<dbReference type="PANTHER" id="PTHR11748">
    <property type="entry name" value="D-LACTATE DEHYDROGENASE"/>
    <property type="match status" value="1"/>
</dbReference>
<dbReference type="GO" id="GO:0071949">
    <property type="term" value="F:FAD binding"/>
    <property type="evidence" value="ECO:0007669"/>
    <property type="project" value="InterPro"/>
</dbReference>
<dbReference type="AlphaFoldDB" id="E3IU24"/>
<evidence type="ECO:0000256" key="4">
    <source>
        <dbReference type="ARBA" id="ARBA00022827"/>
    </source>
</evidence>
<dbReference type="HOGENOM" id="CLU_017779_3_0_11"/>
<dbReference type="InterPro" id="IPR036318">
    <property type="entry name" value="FAD-bd_PCMH-like_sf"/>
</dbReference>
<dbReference type="KEGG" id="fri:FraEuI1c_3204"/>
<keyword evidence="5" id="KW-0809">Transit peptide</keyword>
<dbReference type="InterPro" id="IPR016164">
    <property type="entry name" value="FAD-linked_Oxase-like_C"/>
</dbReference>
<dbReference type="InterPro" id="IPR016171">
    <property type="entry name" value="Vanillyl_alc_oxidase_C-sub2"/>
</dbReference>
<dbReference type="InParanoid" id="E3IU24"/>
<keyword evidence="3" id="KW-0285">Flavoprotein</keyword>
<dbReference type="STRING" id="298654.FraEuI1c_3204"/>
<evidence type="ECO:0000256" key="1">
    <source>
        <dbReference type="ARBA" id="ARBA00001974"/>
    </source>
</evidence>
<dbReference type="GO" id="GO:0004458">
    <property type="term" value="F:D-lactate dehydrogenase (cytochrome) activity"/>
    <property type="evidence" value="ECO:0007669"/>
    <property type="project" value="UniProtKB-EC"/>
</dbReference>
<dbReference type="EC" id="1.1.2.4" evidence="7"/>
<dbReference type="RefSeq" id="WP_013424335.1">
    <property type="nucleotide sequence ID" value="NC_014666.1"/>
</dbReference>
<evidence type="ECO:0000256" key="2">
    <source>
        <dbReference type="ARBA" id="ARBA00008000"/>
    </source>
</evidence>
<keyword evidence="10" id="KW-1185">Reference proteome</keyword>
<dbReference type="eggNOG" id="COG0277">
    <property type="taxonomic scope" value="Bacteria"/>
</dbReference>
<name>E3IU24_PSEI1</name>
<evidence type="ECO:0000256" key="7">
    <source>
        <dbReference type="ARBA" id="ARBA00038897"/>
    </source>
</evidence>
<feature type="domain" description="FAD-binding PCMH-type" evidence="8">
    <location>
        <begin position="45"/>
        <end position="223"/>
    </location>
</feature>
<evidence type="ECO:0000256" key="6">
    <source>
        <dbReference type="ARBA" id="ARBA00023002"/>
    </source>
</evidence>
<dbReference type="SUPFAM" id="SSF56176">
    <property type="entry name" value="FAD-binding/transporter-associated domain-like"/>
    <property type="match status" value="1"/>
</dbReference>
<dbReference type="GO" id="GO:1903457">
    <property type="term" value="P:lactate catabolic process"/>
    <property type="evidence" value="ECO:0007669"/>
    <property type="project" value="TreeGrafter"/>
</dbReference>
<dbReference type="InterPro" id="IPR004113">
    <property type="entry name" value="FAD-bd_oxidored_4_C"/>
</dbReference>
<evidence type="ECO:0000259" key="8">
    <source>
        <dbReference type="PROSITE" id="PS51387"/>
    </source>
</evidence>
<dbReference type="Pfam" id="PF01565">
    <property type="entry name" value="FAD_binding_4"/>
    <property type="match status" value="1"/>
</dbReference>
<accession>E3IU24</accession>
<dbReference type="FunFam" id="1.10.45.10:FF:000001">
    <property type="entry name" value="D-lactate dehydrogenase mitochondrial"/>
    <property type="match status" value="1"/>
</dbReference>
<organism evidence="9 10">
    <name type="scientific">Pseudofrankia inefficax (strain DSM 45817 / CECT 9037 / DDB 130130 / EuI1c)</name>
    <name type="common">Frankia inefficax</name>
    <dbReference type="NCBI Taxonomy" id="298654"/>
    <lineage>
        <taxon>Bacteria</taxon>
        <taxon>Bacillati</taxon>
        <taxon>Actinomycetota</taxon>
        <taxon>Actinomycetes</taxon>
        <taxon>Frankiales</taxon>
        <taxon>Frankiaceae</taxon>
        <taxon>Pseudofrankia</taxon>
    </lineage>
</organism>
<evidence type="ECO:0000313" key="9">
    <source>
        <dbReference type="EMBL" id="ADP81217.1"/>
    </source>
</evidence>
<dbReference type="FunFam" id="3.30.70.2740:FF:000001">
    <property type="entry name" value="D-lactate dehydrogenase mitochondrial"/>
    <property type="match status" value="1"/>
</dbReference>
<dbReference type="PROSITE" id="PS51387">
    <property type="entry name" value="FAD_PCMH"/>
    <property type="match status" value="1"/>
</dbReference>
<dbReference type="Gene3D" id="3.30.465.10">
    <property type="match status" value="1"/>
</dbReference>
<evidence type="ECO:0000313" key="10">
    <source>
        <dbReference type="Proteomes" id="UP000002484"/>
    </source>
</evidence>
<dbReference type="GO" id="GO:0008720">
    <property type="term" value="F:D-lactate dehydrogenase (NAD+) activity"/>
    <property type="evidence" value="ECO:0007669"/>
    <property type="project" value="TreeGrafter"/>
</dbReference>
<dbReference type="SUPFAM" id="SSF55103">
    <property type="entry name" value="FAD-linked oxidases, C-terminal domain"/>
    <property type="match status" value="1"/>
</dbReference>
<dbReference type="InterPro" id="IPR016169">
    <property type="entry name" value="FAD-bd_PCMH_sub2"/>
</dbReference>
<evidence type="ECO:0000256" key="5">
    <source>
        <dbReference type="ARBA" id="ARBA00022946"/>
    </source>
</evidence>
<gene>
    <name evidence="9" type="ordered locus">FraEuI1c_3204</name>
</gene>
<dbReference type="EMBL" id="CP002299">
    <property type="protein sequence ID" value="ADP81217.1"/>
    <property type="molecule type" value="Genomic_DNA"/>
</dbReference>
<dbReference type="FunFam" id="3.30.465.10:FF:000016">
    <property type="entry name" value="probable D-lactate dehydrogenase, mitochondrial"/>
    <property type="match status" value="1"/>
</dbReference>
<reference evidence="9 10" key="1">
    <citation type="submission" date="2010-10" db="EMBL/GenBank/DDBJ databases">
        <title>Complete sequence of Frankia sp. EuI1c.</title>
        <authorList>
            <consortium name="US DOE Joint Genome Institute"/>
            <person name="Lucas S."/>
            <person name="Copeland A."/>
            <person name="Lapidus A."/>
            <person name="Cheng J.-F."/>
            <person name="Bruce D."/>
            <person name="Goodwin L."/>
            <person name="Pitluck S."/>
            <person name="Chertkov O."/>
            <person name="Detter J.C."/>
            <person name="Han C."/>
            <person name="Tapia R."/>
            <person name="Land M."/>
            <person name="Hauser L."/>
            <person name="Jeffries C."/>
            <person name="Kyrpides N."/>
            <person name="Ivanova N."/>
            <person name="Mikhailova N."/>
            <person name="Beauchemin N."/>
            <person name="Sen A."/>
            <person name="Sur S.A."/>
            <person name="Gtari M."/>
            <person name="Wall L."/>
            <person name="Tisa L."/>
            <person name="Woyke T."/>
        </authorList>
    </citation>
    <scope>NUCLEOTIDE SEQUENCE [LARGE SCALE GENOMIC DNA]</scope>
    <source>
        <strain evidence="10">DSM 45817 / CECT 9037 / EuI1c</strain>
    </source>
</reference>
<dbReference type="OrthoDB" id="9811557at2"/>
<dbReference type="Proteomes" id="UP000002484">
    <property type="component" value="Chromosome"/>
</dbReference>
<proteinExistence type="inferred from homology"/>
<evidence type="ECO:0000256" key="3">
    <source>
        <dbReference type="ARBA" id="ARBA00022630"/>
    </source>
</evidence>
<dbReference type="InterPro" id="IPR016166">
    <property type="entry name" value="FAD-bd_PCMH"/>
</dbReference>
<dbReference type="Pfam" id="PF02913">
    <property type="entry name" value="FAD-oxidase_C"/>
    <property type="match status" value="1"/>
</dbReference>
<sequence>MTTISRPARTVPDADALAELAAGLAGVVSTRPADLDTHGRDENHLDSIPPRAVVFAETRDDVVTTMRWSARHGVALIPFGTGTSAEGHVVPLGGEVSLDVSRMNRLVALCPEDFRAVVQPGLTRNGLNTRAREFGLTFPVDPGADASLGGMAATNASGTTTIRYGGMRANTLALEVVLASGDVLRLGRPVRKSSSGYDLRDLFIGSAGTLGVITELTVALHPVPEEIAVLRAFFPDVAAAVAGAFAAVGTGLPIARLELLDEITAGLLAQDVPGLVPDAPALFVELHSSTAAGLATELDIARRALLEAGASTVGTATAQAEREAIWEARHRLFWSIRRAFPGRRYLITDTAVPLSAIVEHAQVISELRADLGLDVVTTGHVGDGNIHTVVAVAEGQDAPAALFSDELVRHALRVGGTCTGEHGIGVSKRQYLAAEHGDAALWMARIKGLFDPANVLNPGKVVGPDLLSDALTAR</sequence>
<protein>
    <recommendedName>
        <fullName evidence="7">D-lactate dehydrogenase (cytochrome)</fullName>
        <ecNumber evidence="7">1.1.2.4</ecNumber>
    </recommendedName>
</protein>
<dbReference type="PANTHER" id="PTHR11748:SF111">
    <property type="entry name" value="D-LACTATE DEHYDROGENASE, MITOCHONDRIAL-RELATED"/>
    <property type="match status" value="1"/>
</dbReference>
<comment type="cofactor">
    <cofactor evidence="1">
        <name>FAD</name>
        <dbReference type="ChEBI" id="CHEBI:57692"/>
    </cofactor>
</comment>
<keyword evidence="6" id="KW-0560">Oxidoreductase</keyword>